<dbReference type="PATRIC" id="fig|543877.4.peg.2581"/>
<gene>
    <name evidence="4" type="ORF">AM2010_2544</name>
</gene>
<dbReference type="STRING" id="543877.AM2010_2544"/>
<evidence type="ECO:0000313" key="5">
    <source>
        <dbReference type="Proteomes" id="UP000037643"/>
    </source>
</evidence>
<dbReference type="PANTHER" id="PTHR18919:SF139">
    <property type="entry name" value="THIOLASE-LIKE PROTEIN TYPE 1 ADDITIONAL C-TERMINAL DOMAIN-CONTAINING PROTEIN"/>
    <property type="match status" value="1"/>
</dbReference>
<comment type="similarity">
    <text evidence="1">Belongs to the thiolase-like superfamily. Thiolase family.</text>
</comment>
<evidence type="ECO:0000313" key="4">
    <source>
        <dbReference type="EMBL" id="AKM08599.1"/>
    </source>
</evidence>
<keyword evidence="5" id="KW-1185">Reference proteome</keyword>
<keyword evidence="2 4" id="KW-0808">Transferase</keyword>
<dbReference type="AlphaFoldDB" id="A0A0G3XDD6"/>
<dbReference type="RefSeq" id="WP_047807403.1">
    <property type="nucleotide sequence ID" value="NZ_CP011805.1"/>
</dbReference>
<name>A0A0G3XDD6_9SPHN</name>
<dbReference type="Gene3D" id="2.40.50.840">
    <property type="match status" value="1"/>
</dbReference>
<dbReference type="SUPFAM" id="SSF53901">
    <property type="entry name" value="Thiolase-like"/>
    <property type="match status" value="1"/>
</dbReference>
<evidence type="ECO:0000256" key="2">
    <source>
        <dbReference type="ARBA" id="ARBA00022679"/>
    </source>
</evidence>
<reference evidence="4 5" key="1">
    <citation type="submission" date="2015-06" db="EMBL/GenBank/DDBJ databases">
        <authorList>
            <person name="Kim K.M."/>
        </authorList>
    </citation>
    <scope>NUCLEOTIDE SEQUENCE [LARGE SCALE GENOMIC DNA]</scope>
    <source>
        <strain evidence="4 5">KCTC 22370</strain>
    </source>
</reference>
<evidence type="ECO:0000256" key="3">
    <source>
        <dbReference type="ARBA" id="ARBA00023315"/>
    </source>
</evidence>
<dbReference type="OrthoDB" id="4470569at2"/>
<accession>A0A0G3XDD6</accession>
<dbReference type="InterPro" id="IPR016039">
    <property type="entry name" value="Thiolase-like"/>
</dbReference>
<dbReference type="PANTHER" id="PTHR18919">
    <property type="entry name" value="ACETYL-COA C-ACYLTRANSFERASE"/>
    <property type="match status" value="1"/>
</dbReference>
<evidence type="ECO:0000256" key="1">
    <source>
        <dbReference type="ARBA" id="ARBA00010982"/>
    </source>
</evidence>
<dbReference type="Gene3D" id="3.40.47.10">
    <property type="match status" value="1"/>
</dbReference>
<sequence length="513" mass="53828">MNEDGGNTPVIIGIGQISERTDAPDYRARSPMDLAGDALAAAIADAGAASGLPAAIDTLGAIRQFEMSRPDTKAPFGRADNPPRAIARRVGANPHRAILETTGGQTGQNLIGEFATDIAQGRSEVAAIAGAEAISTVRALSKAGETRDWSEDVGDELEDRGYGLDDLFDTELLRHGAASAIAHYALFENARRARLRLSPDSYRQAMGELFAPFTRVAAANPHAAAPVARTAHDLAAVTPRNRIVAEPYPRMTVARDQVNQGAAIIVASMRKARELGVPESRWVHIHAVAAASEPSPMARADLGRSPASTAAIEAALARCGRTFDEIRHIDLYSCFAIPVFNLTDHFGLSVDDPRGLTLTGGLPFFGGPGNNYSTHAIAEAVSRARATPGSYALVGANGGLMSKYSAAIYSTDAADWSGADRTIALPPQAAAVRKAIGEQTGLTVETYTIVESERGPLTIVLGRNSAGERIAANADMDHAETRAMFEDGAPFGARLTLSISAEDGRTLGQLAGG</sequence>
<keyword evidence="3" id="KW-0012">Acyltransferase</keyword>
<protein>
    <submittedName>
        <fullName evidence="4">Acetyl-CoA acetyltransferase</fullName>
    </submittedName>
</protein>
<dbReference type="EMBL" id="CP011805">
    <property type="protein sequence ID" value="AKM08599.1"/>
    <property type="molecule type" value="Genomic_DNA"/>
</dbReference>
<proteinExistence type="inferred from homology"/>
<dbReference type="Proteomes" id="UP000037643">
    <property type="component" value="Chromosome"/>
</dbReference>
<dbReference type="KEGG" id="amx:AM2010_2544"/>
<organism evidence="4 5">
    <name type="scientific">Pelagerythrobacter marensis</name>
    <dbReference type="NCBI Taxonomy" id="543877"/>
    <lineage>
        <taxon>Bacteria</taxon>
        <taxon>Pseudomonadati</taxon>
        <taxon>Pseudomonadota</taxon>
        <taxon>Alphaproteobacteria</taxon>
        <taxon>Sphingomonadales</taxon>
        <taxon>Erythrobacteraceae</taxon>
        <taxon>Pelagerythrobacter</taxon>
    </lineage>
</organism>
<dbReference type="GO" id="GO:0016746">
    <property type="term" value="F:acyltransferase activity"/>
    <property type="evidence" value="ECO:0007669"/>
    <property type="project" value="UniProtKB-KW"/>
</dbReference>